<dbReference type="InterPro" id="IPR000595">
    <property type="entry name" value="cNMP-bd_dom"/>
</dbReference>
<dbReference type="STRING" id="649349.Lbys_0514"/>
<reference key="1">
    <citation type="submission" date="2010-11" db="EMBL/GenBank/DDBJ databases">
        <title>The complete genome of Leadbetterella byssophila DSM 17132.</title>
        <authorList>
            <consortium name="US DOE Joint Genome Institute (JGI-PGF)"/>
            <person name="Lucas S."/>
            <person name="Copeland A."/>
            <person name="Lapidus A."/>
            <person name="Glavina del Rio T."/>
            <person name="Dalin E."/>
            <person name="Tice H."/>
            <person name="Bruce D."/>
            <person name="Goodwin L."/>
            <person name="Pitluck S."/>
            <person name="Kyrpides N."/>
            <person name="Mavromatis K."/>
            <person name="Ivanova N."/>
            <person name="Teshima H."/>
            <person name="Brettin T."/>
            <person name="Detter J.C."/>
            <person name="Han C."/>
            <person name="Tapia R."/>
            <person name="Land M."/>
            <person name="Hauser L."/>
            <person name="Markowitz V."/>
            <person name="Cheng J.-F."/>
            <person name="Hugenholtz P."/>
            <person name="Woyke T."/>
            <person name="Wu D."/>
            <person name="Tindall B."/>
            <person name="Pomrenke H.G."/>
            <person name="Brambilla E."/>
            <person name="Klenk H.-P."/>
            <person name="Eisen J.A."/>
        </authorList>
    </citation>
    <scope>NUCLEOTIDE SEQUENCE [LARGE SCALE GENOMIC DNA]</scope>
    <source>
        <strain>DSM 17132</strain>
    </source>
</reference>
<dbReference type="AlphaFoldDB" id="E4RXE1"/>
<dbReference type="Gene3D" id="2.60.120.10">
    <property type="entry name" value="Jelly Rolls"/>
    <property type="match status" value="1"/>
</dbReference>
<dbReference type="eggNOG" id="COG0664">
    <property type="taxonomic scope" value="Bacteria"/>
</dbReference>
<dbReference type="InterPro" id="IPR018490">
    <property type="entry name" value="cNMP-bd_dom_sf"/>
</dbReference>
<keyword evidence="3" id="KW-1185">Reference proteome</keyword>
<evidence type="ECO:0000313" key="3">
    <source>
        <dbReference type="Proteomes" id="UP000007435"/>
    </source>
</evidence>
<dbReference type="HOGENOM" id="CLU_075053_9_0_10"/>
<dbReference type="OrthoDB" id="792939at2"/>
<dbReference type="CDD" id="cd00038">
    <property type="entry name" value="CAP_ED"/>
    <property type="match status" value="1"/>
</dbReference>
<sequence>MKTIAITEEFLNLKNMMKGLSEEEWDTFSEIWTKKTYPKGSLLTMQGDPENYIYFVVEGIQRIYHSYEDGKEATIIFSYPYSFSGVIDAALTGTPSRYFFETLSSSTFLKAPAQKFLELSRTIPALSGFVQNALAQNIKGLLEKMVEVQSLKSEEKFIRFMQRSPHMLHKVPQRYLANYLGIDPTNFSKLMNKVSI</sequence>
<dbReference type="RefSeq" id="WP_013407340.1">
    <property type="nucleotide sequence ID" value="NC_014655.1"/>
</dbReference>
<dbReference type="Pfam" id="PF00027">
    <property type="entry name" value="cNMP_binding"/>
    <property type="match status" value="1"/>
</dbReference>
<name>E4RXE1_LEAB4</name>
<feature type="domain" description="Cyclic nucleotide-binding" evidence="1">
    <location>
        <begin position="16"/>
        <end position="75"/>
    </location>
</feature>
<dbReference type="SMART" id="SM00100">
    <property type="entry name" value="cNMP"/>
    <property type="match status" value="1"/>
</dbReference>
<proteinExistence type="predicted"/>
<reference evidence="2 3" key="2">
    <citation type="journal article" date="2011" name="Stand. Genomic Sci.">
        <title>Complete genome sequence of Leadbetterella byssophila type strain (4M15).</title>
        <authorList>
            <person name="Abt B."/>
            <person name="Teshima H."/>
            <person name="Lucas S."/>
            <person name="Lapidus A."/>
            <person name="Del Rio T.G."/>
            <person name="Nolan M."/>
            <person name="Tice H."/>
            <person name="Cheng J.F."/>
            <person name="Pitluck S."/>
            <person name="Liolios K."/>
            <person name="Pagani I."/>
            <person name="Ivanova N."/>
            <person name="Mavromatis K."/>
            <person name="Pati A."/>
            <person name="Tapia R."/>
            <person name="Han C."/>
            <person name="Goodwin L."/>
            <person name="Chen A."/>
            <person name="Palaniappan K."/>
            <person name="Land M."/>
            <person name="Hauser L."/>
            <person name="Chang Y.J."/>
            <person name="Jeffries C.D."/>
            <person name="Rohde M."/>
            <person name="Goker M."/>
            <person name="Tindall B.J."/>
            <person name="Detter J.C."/>
            <person name="Woyke T."/>
            <person name="Bristow J."/>
            <person name="Eisen J.A."/>
            <person name="Markowitz V."/>
            <person name="Hugenholtz P."/>
            <person name="Klenk H.P."/>
            <person name="Kyrpides N.C."/>
        </authorList>
    </citation>
    <scope>NUCLEOTIDE SEQUENCE [LARGE SCALE GENOMIC DNA]</scope>
    <source>
        <strain evidence="3">DSM 17132 / JCM 16389 / KACC 11308 / NBRC 106382 / 4M15</strain>
    </source>
</reference>
<dbReference type="SUPFAM" id="SSF51206">
    <property type="entry name" value="cAMP-binding domain-like"/>
    <property type="match status" value="1"/>
</dbReference>
<dbReference type="Proteomes" id="UP000007435">
    <property type="component" value="Chromosome"/>
</dbReference>
<dbReference type="KEGG" id="lby:Lbys_0514"/>
<dbReference type="EMBL" id="CP002305">
    <property type="protein sequence ID" value="ADQ16286.1"/>
    <property type="molecule type" value="Genomic_DNA"/>
</dbReference>
<dbReference type="InterPro" id="IPR014710">
    <property type="entry name" value="RmlC-like_jellyroll"/>
</dbReference>
<gene>
    <name evidence="2" type="ordered locus">Lbys_0514</name>
</gene>
<dbReference type="PROSITE" id="PS50042">
    <property type="entry name" value="CNMP_BINDING_3"/>
    <property type="match status" value="1"/>
</dbReference>
<accession>E4RXE1</accession>
<organism evidence="2 3">
    <name type="scientific">Leadbetterella byssophila (strain DSM 17132 / JCM 16389 / KACC 11308 / NBRC 106382 / 4M15)</name>
    <dbReference type="NCBI Taxonomy" id="649349"/>
    <lineage>
        <taxon>Bacteria</taxon>
        <taxon>Pseudomonadati</taxon>
        <taxon>Bacteroidota</taxon>
        <taxon>Cytophagia</taxon>
        <taxon>Cytophagales</taxon>
        <taxon>Leadbetterellaceae</taxon>
        <taxon>Leadbetterella</taxon>
    </lineage>
</organism>
<evidence type="ECO:0000259" key="1">
    <source>
        <dbReference type="PROSITE" id="PS50042"/>
    </source>
</evidence>
<evidence type="ECO:0000313" key="2">
    <source>
        <dbReference type="EMBL" id="ADQ16286.1"/>
    </source>
</evidence>
<protein>
    <submittedName>
        <fullName evidence="2">Transcriptional regulator, Crp/Fnr family</fullName>
    </submittedName>
</protein>